<proteinExistence type="predicted"/>
<dbReference type="EMBL" id="JAUSUR010000001">
    <property type="protein sequence ID" value="MDQ0360213.1"/>
    <property type="molecule type" value="Genomic_DNA"/>
</dbReference>
<evidence type="ECO:0008006" key="3">
    <source>
        <dbReference type="Google" id="ProtNLM"/>
    </source>
</evidence>
<name>A0ABU0DZY6_9FIRM</name>
<dbReference type="Proteomes" id="UP001230220">
    <property type="component" value="Unassembled WGS sequence"/>
</dbReference>
<evidence type="ECO:0000313" key="2">
    <source>
        <dbReference type="Proteomes" id="UP001230220"/>
    </source>
</evidence>
<gene>
    <name evidence="1" type="ORF">J2S15_000944</name>
</gene>
<dbReference type="RefSeq" id="WP_307405918.1">
    <property type="nucleotide sequence ID" value="NZ_JAUSUR010000001.1"/>
</dbReference>
<accession>A0ABU0DZY6</accession>
<dbReference type="InterPro" id="IPR021701">
    <property type="entry name" value="DUF3284"/>
</dbReference>
<organism evidence="1 2">
    <name type="scientific">Breznakia pachnodae</name>
    <dbReference type="NCBI Taxonomy" id="265178"/>
    <lineage>
        <taxon>Bacteria</taxon>
        <taxon>Bacillati</taxon>
        <taxon>Bacillota</taxon>
        <taxon>Erysipelotrichia</taxon>
        <taxon>Erysipelotrichales</taxon>
        <taxon>Erysipelotrichaceae</taxon>
        <taxon>Breznakia</taxon>
    </lineage>
</organism>
<reference evidence="1 2" key="1">
    <citation type="submission" date="2023-07" db="EMBL/GenBank/DDBJ databases">
        <title>Genomic Encyclopedia of Type Strains, Phase IV (KMG-IV): sequencing the most valuable type-strain genomes for metagenomic binning, comparative biology and taxonomic classification.</title>
        <authorList>
            <person name="Goeker M."/>
        </authorList>
    </citation>
    <scope>NUCLEOTIDE SEQUENCE [LARGE SCALE GENOMIC DNA]</scope>
    <source>
        <strain evidence="1 2">DSM 16784</strain>
    </source>
</reference>
<protein>
    <recommendedName>
        <fullName evidence="3">DUF3284 domain-containing protein</fullName>
    </recommendedName>
</protein>
<evidence type="ECO:0000313" key="1">
    <source>
        <dbReference type="EMBL" id="MDQ0360213.1"/>
    </source>
</evidence>
<sequence length="151" mass="17918">MEFTIELPVSANELFTCLNQSIIDDIFTYIGKKTKIEEIKEGFSYKKNISSNSQKPEYAYVTLTDYQPYKTYTVLYESNKRKTKVQYKVKEIEESKIEILYSEELEKLVKDDKGEQIFMKVENDNKGKVPLFKRIQFRQVIKTIKKKRQTA</sequence>
<dbReference type="Pfam" id="PF11687">
    <property type="entry name" value="DUF3284"/>
    <property type="match status" value="1"/>
</dbReference>
<comment type="caution">
    <text evidence="1">The sequence shown here is derived from an EMBL/GenBank/DDBJ whole genome shotgun (WGS) entry which is preliminary data.</text>
</comment>
<keyword evidence="2" id="KW-1185">Reference proteome</keyword>